<feature type="signal peptide" evidence="1">
    <location>
        <begin position="1"/>
        <end position="19"/>
    </location>
</feature>
<dbReference type="AlphaFoldDB" id="A0A8H7T8Q0"/>
<evidence type="ECO:0000313" key="3">
    <source>
        <dbReference type="Proteomes" id="UP000664132"/>
    </source>
</evidence>
<sequence>MLNIATIFVLSLSILGATAKDCPSDRFPDCCASYGFASPDTMKNSFNVPIRMVPGGDVPVGYVCMGMGMGACATHGLEARCCRDSWKSWGGAGRLGIDCV</sequence>
<proteinExistence type="predicted"/>
<evidence type="ECO:0000313" key="2">
    <source>
        <dbReference type="EMBL" id="KAG4414351.1"/>
    </source>
</evidence>
<evidence type="ECO:0000256" key="1">
    <source>
        <dbReference type="SAM" id="SignalP"/>
    </source>
</evidence>
<dbReference type="Proteomes" id="UP000664132">
    <property type="component" value="Unassembled WGS sequence"/>
</dbReference>
<keyword evidence="1" id="KW-0732">Signal</keyword>
<dbReference type="EMBL" id="JAFJYH010000269">
    <property type="protein sequence ID" value="KAG4414351.1"/>
    <property type="molecule type" value="Genomic_DNA"/>
</dbReference>
<feature type="chain" id="PRO_5034156912" description="Hydrophobin" evidence="1">
    <location>
        <begin position="20"/>
        <end position="100"/>
    </location>
</feature>
<gene>
    <name evidence="2" type="ORF">IFR04_012529</name>
</gene>
<organism evidence="2 3">
    <name type="scientific">Cadophora malorum</name>
    <dbReference type="NCBI Taxonomy" id="108018"/>
    <lineage>
        <taxon>Eukaryota</taxon>
        <taxon>Fungi</taxon>
        <taxon>Dikarya</taxon>
        <taxon>Ascomycota</taxon>
        <taxon>Pezizomycotina</taxon>
        <taxon>Leotiomycetes</taxon>
        <taxon>Helotiales</taxon>
        <taxon>Ploettnerulaceae</taxon>
        <taxon>Cadophora</taxon>
    </lineage>
</organism>
<dbReference type="OrthoDB" id="3545685at2759"/>
<name>A0A8H7T8Q0_9HELO</name>
<protein>
    <recommendedName>
        <fullName evidence="4">Hydrophobin</fullName>
    </recommendedName>
</protein>
<keyword evidence="3" id="KW-1185">Reference proteome</keyword>
<accession>A0A8H7T8Q0</accession>
<comment type="caution">
    <text evidence="2">The sequence shown here is derived from an EMBL/GenBank/DDBJ whole genome shotgun (WGS) entry which is preliminary data.</text>
</comment>
<evidence type="ECO:0008006" key="4">
    <source>
        <dbReference type="Google" id="ProtNLM"/>
    </source>
</evidence>
<reference evidence="2" key="1">
    <citation type="submission" date="2021-02" db="EMBL/GenBank/DDBJ databases">
        <title>Genome sequence Cadophora malorum strain M34.</title>
        <authorList>
            <person name="Stefanovic E."/>
            <person name="Vu D."/>
            <person name="Scully C."/>
            <person name="Dijksterhuis J."/>
            <person name="Roader J."/>
            <person name="Houbraken J."/>
        </authorList>
    </citation>
    <scope>NUCLEOTIDE SEQUENCE</scope>
    <source>
        <strain evidence="2">M34</strain>
    </source>
</reference>